<evidence type="ECO:0000256" key="1">
    <source>
        <dbReference type="SAM" id="SignalP"/>
    </source>
</evidence>
<evidence type="ECO:0000313" key="3">
    <source>
        <dbReference type="Proteomes" id="UP000035444"/>
    </source>
</evidence>
<feature type="chain" id="PRO_5002597054" evidence="1">
    <location>
        <begin position="28"/>
        <end position="80"/>
    </location>
</feature>
<dbReference type="RefSeq" id="WP_047766109.1">
    <property type="nucleotide sequence ID" value="NZ_LAQL01000026.1"/>
</dbReference>
<gene>
    <name evidence="2" type="ORF">WH96_20450</name>
</gene>
<protein>
    <submittedName>
        <fullName evidence="2">Membrane protein</fullName>
    </submittedName>
</protein>
<reference evidence="2 3" key="1">
    <citation type="submission" date="2015-03" db="EMBL/GenBank/DDBJ databases">
        <title>Genome Sequence of Kiloniella spongiae MEBiC09566, isolated from a marine sponge.</title>
        <authorList>
            <person name="Shao Z."/>
            <person name="Wang L."/>
            <person name="Li X."/>
        </authorList>
    </citation>
    <scope>NUCLEOTIDE SEQUENCE [LARGE SCALE GENOMIC DNA]</scope>
    <source>
        <strain evidence="2 3">MEBiC09566</strain>
    </source>
</reference>
<dbReference type="AlphaFoldDB" id="A0A0H2M8X0"/>
<dbReference type="PROSITE" id="PS51257">
    <property type="entry name" value="PROKAR_LIPOPROTEIN"/>
    <property type="match status" value="1"/>
</dbReference>
<name>A0A0H2M8X0_9PROT</name>
<dbReference type="EMBL" id="LAQL01000026">
    <property type="protein sequence ID" value="KLN58924.1"/>
    <property type="molecule type" value="Genomic_DNA"/>
</dbReference>
<proteinExistence type="predicted"/>
<dbReference type="PATRIC" id="fig|1489064.4.peg.1918"/>
<sequence>MIKRKQQFAIIATATLLLSACSGLSNTQQRVLSGGAIGTGVGVVGTAVTGGCVTCGAVIGGAVGAGAGYLVDQHEKGNLP</sequence>
<organism evidence="2 3">
    <name type="scientific">Kiloniella spongiae</name>
    <dbReference type="NCBI Taxonomy" id="1489064"/>
    <lineage>
        <taxon>Bacteria</taxon>
        <taxon>Pseudomonadati</taxon>
        <taxon>Pseudomonadota</taxon>
        <taxon>Alphaproteobacteria</taxon>
        <taxon>Rhodospirillales</taxon>
        <taxon>Kiloniellaceae</taxon>
        <taxon>Kiloniella</taxon>
    </lineage>
</organism>
<feature type="signal peptide" evidence="1">
    <location>
        <begin position="1"/>
        <end position="27"/>
    </location>
</feature>
<evidence type="ECO:0000313" key="2">
    <source>
        <dbReference type="EMBL" id="KLN58924.1"/>
    </source>
</evidence>
<dbReference type="Proteomes" id="UP000035444">
    <property type="component" value="Unassembled WGS sequence"/>
</dbReference>
<comment type="caution">
    <text evidence="2">The sequence shown here is derived from an EMBL/GenBank/DDBJ whole genome shotgun (WGS) entry which is preliminary data.</text>
</comment>
<accession>A0A0H2M8X0</accession>
<keyword evidence="3" id="KW-1185">Reference proteome</keyword>
<keyword evidence="1" id="KW-0732">Signal</keyword>